<reference evidence="2 3" key="1">
    <citation type="submission" date="2024-09" db="EMBL/GenBank/DDBJ databases">
        <authorList>
            <person name="Sun Q."/>
            <person name="Mori K."/>
        </authorList>
    </citation>
    <scope>NUCLEOTIDE SEQUENCE [LARGE SCALE GENOMIC DNA]</scope>
    <source>
        <strain evidence="2 3">JCM 3323</strain>
    </source>
</reference>
<dbReference type="EMBL" id="JBHMCE010000015">
    <property type="protein sequence ID" value="MFB9532778.1"/>
    <property type="molecule type" value="Genomic_DNA"/>
</dbReference>
<protein>
    <submittedName>
        <fullName evidence="2">Uncharacterized protein</fullName>
    </submittedName>
</protein>
<dbReference type="RefSeq" id="WP_346121644.1">
    <property type="nucleotide sequence ID" value="NZ_BAAAXC010000012.1"/>
</dbReference>
<evidence type="ECO:0000313" key="2">
    <source>
        <dbReference type="EMBL" id="MFB9532778.1"/>
    </source>
</evidence>
<name>A0ABV5QCX3_9ACTN</name>
<feature type="compositionally biased region" description="Gly residues" evidence="1">
    <location>
        <begin position="145"/>
        <end position="156"/>
    </location>
</feature>
<accession>A0ABV5QCX3</accession>
<sequence length="186" mass="20172">MPGPSRRSLDDPDRHAGRWQGVPADCLAALTDHPFDLPESARVLILDTLGAAQPYEITDREADEHWPCSYDEWIAAAFRHHGVRRGPGAEPFGALRYYGLKGPLLVLCVGYGYLASTRLPDRDWYAVRHRGDVLVLTVLEPTPKGGRGAGEAGGGIPEEALPPPRRLAGRPGRLQGPVAGAGRGWR</sequence>
<organism evidence="2 3">
    <name type="scientific">Nonomuraea roseola</name>
    <dbReference type="NCBI Taxonomy" id="46179"/>
    <lineage>
        <taxon>Bacteria</taxon>
        <taxon>Bacillati</taxon>
        <taxon>Actinomycetota</taxon>
        <taxon>Actinomycetes</taxon>
        <taxon>Streptosporangiales</taxon>
        <taxon>Streptosporangiaceae</taxon>
        <taxon>Nonomuraea</taxon>
    </lineage>
</organism>
<gene>
    <name evidence="2" type="ORF">ACFFRN_39775</name>
</gene>
<comment type="caution">
    <text evidence="2">The sequence shown here is derived from an EMBL/GenBank/DDBJ whole genome shotgun (WGS) entry which is preliminary data.</text>
</comment>
<keyword evidence="3" id="KW-1185">Reference proteome</keyword>
<feature type="region of interest" description="Disordered" evidence="1">
    <location>
        <begin position="144"/>
        <end position="186"/>
    </location>
</feature>
<proteinExistence type="predicted"/>
<dbReference type="Proteomes" id="UP001589646">
    <property type="component" value="Unassembled WGS sequence"/>
</dbReference>
<evidence type="ECO:0000256" key="1">
    <source>
        <dbReference type="SAM" id="MobiDB-lite"/>
    </source>
</evidence>
<evidence type="ECO:0000313" key="3">
    <source>
        <dbReference type="Proteomes" id="UP001589646"/>
    </source>
</evidence>